<keyword evidence="2" id="KW-1185">Reference proteome</keyword>
<comment type="caution">
    <text evidence="1">The sequence shown here is derived from an EMBL/GenBank/DDBJ whole genome shotgun (WGS) entry which is preliminary data.</text>
</comment>
<accession>A0A3M8Q3D3</accession>
<dbReference type="AlphaFoldDB" id="A0A3M8Q3D3"/>
<dbReference type="EMBL" id="RIZG01000007">
    <property type="protein sequence ID" value="RNF49664.1"/>
    <property type="molecule type" value="Genomic_DNA"/>
</dbReference>
<dbReference type="Proteomes" id="UP000280507">
    <property type="component" value="Unassembled WGS sequence"/>
</dbReference>
<gene>
    <name evidence="1" type="ORF">EBI00_12055</name>
</gene>
<reference evidence="1 2" key="1">
    <citation type="journal article" date="2012" name="Int. J. Syst. Evol. Microbiol.">
        <title>Marinomonas hwangdonensis sp. nov., isolated from seawater.</title>
        <authorList>
            <person name="Jung Y.T."/>
            <person name="Oh T.K."/>
            <person name="Yoon J.H."/>
        </authorList>
    </citation>
    <scope>NUCLEOTIDE SEQUENCE [LARGE SCALE GENOMIC DNA]</scope>
    <source>
        <strain evidence="1 2">HDW-15</strain>
    </source>
</reference>
<proteinExistence type="predicted"/>
<protein>
    <submittedName>
        <fullName evidence="1">Uncharacterized protein</fullName>
    </submittedName>
</protein>
<sequence>MIWPFLSSIKAYFTSVIFLSPCSLTTKQMIQNNENHFPQLVKYSYKAYGLLLYNEIRNQNLTLVILLLILHNPLLKRDLAL</sequence>
<organism evidence="1 2">
    <name type="scientific">Marinomonas hwangdonensis</name>
    <dbReference type="NCBI Taxonomy" id="1053647"/>
    <lineage>
        <taxon>Bacteria</taxon>
        <taxon>Pseudomonadati</taxon>
        <taxon>Pseudomonadota</taxon>
        <taxon>Gammaproteobacteria</taxon>
        <taxon>Oceanospirillales</taxon>
        <taxon>Oceanospirillaceae</taxon>
        <taxon>Marinomonas</taxon>
    </lineage>
</organism>
<evidence type="ECO:0000313" key="1">
    <source>
        <dbReference type="EMBL" id="RNF49664.1"/>
    </source>
</evidence>
<name>A0A3M8Q3D3_9GAMM</name>
<evidence type="ECO:0000313" key="2">
    <source>
        <dbReference type="Proteomes" id="UP000280507"/>
    </source>
</evidence>